<dbReference type="PROSITE" id="PS51162">
    <property type="entry name" value="THYROGLOBULIN_1_2"/>
    <property type="match status" value="1"/>
</dbReference>
<evidence type="ECO:0000313" key="30">
    <source>
        <dbReference type="Ensembl" id="ENSSTUP00000076582.1"/>
    </source>
</evidence>
<dbReference type="SUPFAM" id="SSF54511">
    <property type="entry name" value="GFP-like"/>
    <property type="match status" value="1"/>
</dbReference>
<dbReference type="Ensembl" id="ENSSTUT00000081499.1">
    <property type="protein sequence ID" value="ENSSTUP00000076582.1"/>
    <property type="gene ID" value="ENSSTUG00000032853.1"/>
</dbReference>
<evidence type="ECO:0000256" key="9">
    <source>
        <dbReference type="ARBA" id="ARBA00022737"/>
    </source>
</evidence>
<evidence type="ECO:0000256" key="15">
    <source>
        <dbReference type="ARBA" id="ARBA00023015"/>
    </source>
</evidence>
<feature type="domain" description="EGF-like" evidence="26">
    <location>
        <begin position="717"/>
        <end position="759"/>
    </location>
</feature>
<dbReference type="Pfam" id="PF00086">
    <property type="entry name" value="Thyroglobulin_1"/>
    <property type="match status" value="1"/>
</dbReference>
<dbReference type="SMART" id="SM00682">
    <property type="entry name" value="G2F"/>
    <property type="match status" value="1"/>
</dbReference>
<evidence type="ECO:0000259" key="28">
    <source>
        <dbReference type="PROSITE" id="PS51162"/>
    </source>
</evidence>
<gene>
    <name evidence="30" type="primary">NID1</name>
    <name evidence="30" type="synonym">LOC115208542</name>
</gene>
<dbReference type="InterPro" id="IPR000152">
    <property type="entry name" value="EGF-type_Asp/Asn_hydroxyl_site"/>
</dbReference>
<keyword evidence="4" id="KW-0964">Secreted</keyword>
<dbReference type="SMART" id="SM00181">
    <property type="entry name" value="EGF"/>
    <property type="match status" value="5"/>
</dbReference>
<evidence type="ECO:0000256" key="2">
    <source>
        <dbReference type="ARBA" id="ARBA00004302"/>
    </source>
</evidence>
<name>A0A674BZ64_SALTR</name>
<dbReference type="InterPro" id="IPR049883">
    <property type="entry name" value="NOTCH1_EGF-like"/>
</dbReference>
<dbReference type="Pfam" id="PF07645">
    <property type="entry name" value="EGF_CA"/>
    <property type="match status" value="1"/>
</dbReference>
<evidence type="ECO:0000256" key="22">
    <source>
        <dbReference type="PROSITE-ProRule" id="PRU00461"/>
    </source>
</evidence>
<dbReference type="Pfam" id="PF06119">
    <property type="entry name" value="NIDO"/>
    <property type="match status" value="1"/>
</dbReference>
<dbReference type="SUPFAM" id="SSF57610">
    <property type="entry name" value="Thyroglobulin type-1 domain"/>
    <property type="match status" value="1"/>
</dbReference>
<dbReference type="InterPro" id="IPR000742">
    <property type="entry name" value="EGF"/>
</dbReference>
<keyword evidence="18" id="KW-0804">Transcription</keyword>
<reference evidence="30" key="1">
    <citation type="submission" date="2025-08" db="UniProtKB">
        <authorList>
            <consortium name="Ensembl"/>
        </authorList>
    </citation>
    <scope>IDENTIFICATION</scope>
</reference>
<evidence type="ECO:0000256" key="13">
    <source>
        <dbReference type="ARBA" id="ARBA00022869"/>
    </source>
</evidence>
<dbReference type="CDD" id="cd00191">
    <property type="entry name" value="TY"/>
    <property type="match status" value="1"/>
</dbReference>
<sequence length="1214" mass="134497">RSHEMCWLGWATLFAIALSVNSLSKRDMFDYGEQAGDQLLEQGTDQTQAFILNQSMFFFDGAYDTVYINTNGFLAVEEPKVESEYLGKMPASFGMIAAFLGDLDNSDGVGKVYYRQDSRPSVLLRTTDHISQAFPQDDEIKPTHALIITWENMAAHGAPGRGDGLDRKRNTFQLVVASMASASYAILFYPREGLQYISTPVAGQSEPVHAGFSQGLVQAWFSWSSSQGPYYRIATDDEASVRQLSKETNSGRRGVWVYEIGTSPFFSSISPGQVTNLSPEEGVAVGQVEPVPEFPPRTTGEQQEIEFPPYEREEEEETPEPELPPTTSYPEPVQTRYPEPVQTKYPEPVQTRYHEPVQTRYLETVQPAQLQPPRYQPQTPQVVFVDEDDALDVDVFAYNSETCASNRQRCSSFADCKDYTNGYCCHCRPGFYGNGKDCVAEGKPQRMNGKVNGRVFVGNSPSPLEFSNNDLHSYVVANDGRAYVAISTIPAGLGPSLQPLSSLGGVIGWAFALEQPGYENGFSIIGGVFSRQAEVTFLPGNERLTIKQEFKGIDEHDHLVVSTELEGRLPEVPHGSTVQIDPYKELYQYGSNLITSSSKRDYTVSLPDGSVQTKTYQWRQTITYQSCPNDEAVRAVQPTQQLSVDQIFVMYDSGNQLIRYAMSNKIGSIHSGPPEQNPCFTGRHGCDTNAACRPGEGVQFTCECSTGFTGDGRQCYDIDECRETPEICGSHAICNNQPGTFRCECVDGFQFASNGKTCVEVDRLIDHCQRGTNNCDIPERAYCTYTGASAYVCSCLSGFVGDGHTCQELEKTQCERDRESIQVSSNTGSFSFFRPRPAVSQYVPTCDQHGAYEPTQCHSSIGQCWCVDGNGQEVPNTRTGPGQRPLCIDQGVIPPPIGPTTRPDVSPVAPGTHLLFAQSGKIEHIPLDGYSMNKGEAKALLHLPDRVAIAVAYDCVEKMVYWTDITGPSISKASLEGGDIISLITTDLESPEGLAIDYLARLMFWTDSMKDRIEVAKLDGSQRRVLFDTDLVNPRPIVADPSYGRVYWADWNRDGPKIEMSNMDGTDRTVLVKDDLGLPNGLTYDPESQQLCWADAGTRKVQCMDPNGRNRRTIVEGIQYPFAIVSHGRNLYYTDWRREAVVAVDRTTDRETDEFLPQKRSRVYGIATTPTQCPQAYNYCSNNGGCSHLCLPRRGGFTCRCPDVVNGGCVERNL</sequence>
<dbReference type="PROSITE" id="PS50993">
    <property type="entry name" value="NIDOGEN_G2"/>
    <property type="match status" value="1"/>
</dbReference>
<feature type="repeat" description="LDL-receptor class B" evidence="22">
    <location>
        <begin position="958"/>
        <end position="1000"/>
    </location>
</feature>
<dbReference type="CDD" id="cd00255">
    <property type="entry name" value="nidG2"/>
    <property type="match status" value="1"/>
</dbReference>
<feature type="disulfide bond" evidence="23">
    <location>
        <begin position="857"/>
        <end position="864"/>
    </location>
</feature>
<dbReference type="PROSITE" id="PS51220">
    <property type="entry name" value="NIDO"/>
    <property type="match status" value="1"/>
</dbReference>
<keyword evidence="19" id="KW-0325">Glycoprotein</keyword>
<dbReference type="InterPro" id="IPR009017">
    <property type="entry name" value="GFP"/>
</dbReference>
<keyword evidence="14" id="KW-0130">Cell adhesion</keyword>
<dbReference type="GO" id="GO:0005604">
    <property type="term" value="C:basement membrane"/>
    <property type="evidence" value="ECO:0007669"/>
    <property type="project" value="UniProtKB-SubCell"/>
</dbReference>
<keyword evidence="11" id="KW-0862">Zinc</keyword>
<dbReference type="GO" id="GO:0017147">
    <property type="term" value="F:Wnt-protein binding"/>
    <property type="evidence" value="ECO:0007669"/>
    <property type="project" value="TreeGrafter"/>
</dbReference>
<evidence type="ECO:0000256" key="21">
    <source>
        <dbReference type="PROSITE-ProRule" id="PRU00076"/>
    </source>
</evidence>
<dbReference type="InterPro" id="IPR000716">
    <property type="entry name" value="Thyroglobulin_1"/>
</dbReference>
<dbReference type="PROSITE" id="PS00484">
    <property type="entry name" value="THYROGLOBULIN_1_1"/>
    <property type="match status" value="1"/>
</dbReference>
<keyword evidence="13" id="KW-0084">Basement membrane</keyword>
<keyword evidence="6 21" id="KW-0245">EGF-like domain</keyword>
<evidence type="ECO:0000256" key="6">
    <source>
        <dbReference type="ARBA" id="ARBA00022536"/>
    </source>
</evidence>
<dbReference type="Gene3D" id="2.120.10.30">
    <property type="entry name" value="TolB, C-terminal domain"/>
    <property type="match status" value="1"/>
</dbReference>
<proteinExistence type="inferred from homology"/>
<dbReference type="SMART" id="SM00539">
    <property type="entry name" value="NIDO"/>
    <property type="match status" value="1"/>
</dbReference>
<evidence type="ECO:0000256" key="7">
    <source>
        <dbReference type="ARBA" id="ARBA00022723"/>
    </source>
</evidence>
<feature type="repeat" description="LDL-receptor class B" evidence="22">
    <location>
        <begin position="1044"/>
        <end position="1088"/>
    </location>
</feature>
<dbReference type="Proteomes" id="UP000472277">
    <property type="component" value="Chromosome 14"/>
</dbReference>
<evidence type="ECO:0000256" key="4">
    <source>
        <dbReference type="ARBA" id="ARBA00022525"/>
    </source>
</evidence>
<dbReference type="Gene3D" id="2.40.155.10">
    <property type="entry name" value="Green fluorescent protein"/>
    <property type="match status" value="1"/>
</dbReference>
<dbReference type="PANTHER" id="PTHR46513">
    <property type="entry name" value="VITELLOGENIN RECEPTOR-LIKE PROTEIN-RELATED-RELATED"/>
    <property type="match status" value="1"/>
</dbReference>
<feature type="domain" description="Thyroglobulin type-1" evidence="28">
    <location>
        <begin position="811"/>
        <end position="887"/>
    </location>
</feature>
<dbReference type="PANTHER" id="PTHR46513:SF6">
    <property type="entry name" value="NIDOGEN-1"/>
    <property type="match status" value="1"/>
</dbReference>
<dbReference type="GO" id="GO:0042813">
    <property type="term" value="F:Wnt receptor activity"/>
    <property type="evidence" value="ECO:0007669"/>
    <property type="project" value="TreeGrafter"/>
</dbReference>
<evidence type="ECO:0000256" key="17">
    <source>
        <dbReference type="ARBA" id="ARBA00023157"/>
    </source>
</evidence>
<evidence type="ECO:0000256" key="20">
    <source>
        <dbReference type="ARBA" id="ARBA00023242"/>
    </source>
</evidence>
<dbReference type="FunFam" id="2.10.25.10:FF:000281">
    <property type="entry name" value="Nidogen 1"/>
    <property type="match status" value="1"/>
</dbReference>
<dbReference type="GO" id="GO:0005509">
    <property type="term" value="F:calcium ion binding"/>
    <property type="evidence" value="ECO:0007669"/>
    <property type="project" value="InterPro"/>
</dbReference>
<evidence type="ECO:0000256" key="12">
    <source>
        <dbReference type="ARBA" id="ARBA00022837"/>
    </source>
</evidence>
<evidence type="ECO:0000256" key="10">
    <source>
        <dbReference type="ARBA" id="ARBA00022771"/>
    </source>
</evidence>
<evidence type="ECO:0000313" key="31">
    <source>
        <dbReference type="Proteomes" id="UP000472277"/>
    </source>
</evidence>
<dbReference type="InterPro" id="IPR050778">
    <property type="entry name" value="Cueball_EGF_LRP_Nidogen"/>
</dbReference>
<dbReference type="SUPFAM" id="SSF63825">
    <property type="entry name" value="YWTD domain"/>
    <property type="match status" value="1"/>
</dbReference>
<dbReference type="InterPro" id="IPR024731">
    <property type="entry name" value="NELL2-like_EGF"/>
</dbReference>
<keyword evidence="12" id="KW-0106">Calcium</keyword>
<keyword evidence="17 23" id="KW-1015">Disulfide bond</keyword>
<dbReference type="GeneTree" id="ENSGT00940000156318"/>
<dbReference type="GO" id="GO:0005634">
    <property type="term" value="C:nucleus"/>
    <property type="evidence" value="ECO:0007669"/>
    <property type="project" value="UniProtKB-SubCell"/>
</dbReference>
<evidence type="ECO:0000256" key="19">
    <source>
        <dbReference type="ARBA" id="ARBA00023180"/>
    </source>
</evidence>
<dbReference type="PROSITE" id="PS51120">
    <property type="entry name" value="LDLRB"/>
    <property type="match status" value="3"/>
</dbReference>
<evidence type="ECO:0000256" key="23">
    <source>
        <dbReference type="PROSITE-ProRule" id="PRU00500"/>
    </source>
</evidence>
<keyword evidence="20" id="KW-0539">Nucleus</keyword>
<evidence type="ECO:0000259" key="29">
    <source>
        <dbReference type="PROSITE" id="PS51220"/>
    </source>
</evidence>
<feature type="chain" id="PRO_5025592791" evidence="25">
    <location>
        <begin position="23"/>
        <end position="1214"/>
    </location>
</feature>
<protein>
    <submittedName>
        <fullName evidence="30">Nidogen 1</fullName>
    </submittedName>
</protein>
<dbReference type="GO" id="GO:0060070">
    <property type="term" value="P:canonical Wnt signaling pathway"/>
    <property type="evidence" value="ECO:0007669"/>
    <property type="project" value="TreeGrafter"/>
</dbReference>
<dbReference type="InterPro" id="IPR021839">
    <property type="entry name" value="EGR1_C"/>
</dbReference>
<feature type="domain" description="EGF-like" evidence="26">
    <location>
        <begin position="764"/>
        <end position="807"/>
    </location>
</feature>
<dbReference type="GO" id="GO:0008270">
    <property type="term" value="F:zinc ion binding"/>
    <property type="evidence" value="ECO:0007669"/>
    <property type="project" value="UniProtKB-KW"/>
</dbReference>
<dbReference type="InterPro" id="IPR036857">
    <property type="entry name" value="Thyroglobulin_1_sf"/>
</dbReference>
<dbReference type="GO" id="GO:0003677">
    <property type="term" value="F:DNA binding"/>
    <property type="evidence" value="ECO:0007669"/>
    <property type="project" value="UniProtKB-KW"/>
</dbReference>
<dbReference type="CDD" id="cd00054">
    <property type="entry name" value="EGF_CA"/>
    <property type="match status" value="2"/>
</dbReference>
<dbReference type="InterPro" id="IPR006605">
    <property type="entry name" value="G2_nidogen/fibulin_G2F"/>
</dbReference>
<dbReference type="InterPro" id="IPR018097">
    <property type="entry name" value="EGF_Ca-bd_CS"/>
</dbReference>
<evidence type="ECO:0000256" key="8">
    <source>
        <dbReference type="ARBA" id="ARBA00022729"/>
    </source>
</evidence>
<dbReference type="PROSITE" id="PS50026">
    <property type="entry name" value="EGF_3"/>
    <property type="match status" value="3"/>
</dbReference>
<keyword evidence="8 25" id="KW-0732">Signal</keyword>
<evidence type="ECO:0000256" key="18">
    <source>
        <dbReference type="ARBA" id="ARBA00023163"/>
    </source>
</evidence>
<dbReference type="GO" id="GO:0005886">
    <property type="term" value="C:plasma membrane"/>
    <property type="evidence" value="ECO:0007669"/>
    <property type="project" value="TreeGrafter"/>
</dbReference>
<dbReference type="SMART" id="SM00179">
    <property type="entry name" value="EGF_CA"/>
    <property type="match status" value="3"/>
</dbReference>
<keyword evidence="9" id="KW-0677">Repeat</keyword>
<evidence type="ECO:0000256" key="1">
    <source>
        <dbReference type="ARBA" id="ARBA00004123"/>
    </source>
</evidence>
<keyword evidence="16" id="KW-0238">DNA-binding</keyword>
<dbReference type="AlphaFoldDB" id="A0A674BZ64"/>
<reference evidence="30" key="2">
    <citation type="submission" date="2025-09" db="UniProtKB">
        <authorList>
            <consortium name="Ensembl"/>
        </authorList>
    </citation>
    <scope>IDENTIFICATION</scope>
</reference>
<feature type="region of interest" description="Disordered" evidence="24">
    <location>
        <begin position="290"/>
        <end position="339"/>
    </location>
</feature>
<dbReference type="SMART" id="SM00211">
    <property type="entry name" value="TY"/>
    <property type="match status" value="1"/>
</dbReference>
<dbReference type="FunFam" id="2.120.10.30:FF:000030">
    <property type="entry name" value="Nidogen 1"/>
    <property type="match status" value="1"/>
</dbReference>
<dbReference type="InterPro" id="IPR001881">
    <property type="entry name" value="EGF-like_Ca-bd_dom"/>
</dbReference>
<feature type="domain" description="Nidogen G2 beta-barrel" evidence="27">
    <location>
        <begin position="443"/>
        <end position="676"/>
    </location>
</feature>
<dbReference type="SUPFAM" id="SSF57184">
    <property type="entry name" value="Growth factor receptor domain"/>
    <property type="match status" value="1"/>
</dbReference>
<comment type="subcellular location">
    <subcellularLocation>
        <location evidence="1">Nucleus</location>
    </subcellularLocation>
    <subcellularLocation>
        <location evidence="2">Secreted</location>
        <location evidence="2">Extracellular space</location>
        <location evidence="2">Extracellular matrix</location>
        <location evidence="2">Basement membrane</location>
    </subcellularLocation>
</comment>
<comment type="caution">
    <text evidence="21">Lacks conserved residue(s) required for the propagation of feature annotation.</text>
</comment>
<dbReference type="Pfam" id="PF07474">
    <property type="entry name" value="G2F"/>
    <property type="match status" value="1"/>
</dbReference>
<dbReference type="GO" id="GO:0007160">
    <property type="term" value="P:cell-matrix adhesion"/>
    <property type="evidence" value="ECO:0007669"/>
    <property type="project" value="InterPro"/>
</dbReference>
<dbReference type="PROSITE" id="PS00010">
    <property type="entry name" value="ASX_HYDROXYL"/>
    <property type="match status" value="2"/>
</dbReference>
<evidence type="ECO:0000256" key="16">
    <source>
        <dbReference type="ARBA" id="ARBA00023125"/>
    </source>
</evidence>
<evidence type="ECO:0000256" key="5">
    <source>
        <dbReference type="ARBA" id="ARBA00022530"/>
    </source>
</evidence>
<evidence type="ECO:0000259" key="26">
    <source>
        <dbReference type="PROSITE" id="PS50026"/>
    </source>
</evidence>
<comment type="similarity">
    <text evidence="3">Belongs to the EGR C2H2-type zinc-finger protein family.</text>
</comment>
<keyword evidence="10" id="KW-0863">Zinc-finger</keyword>
<feature type="domain" description="NIDO" evidence="29">
    <location>
        <begin position="98"/>
        <end position="263"/>
    </location>
</feature>
<feature type="repeat" description="LDL-receptor class B" evidence="22">
    <location>
        <begin position="1001"/>
        <end position="1043"/>
    </location>
</feature>
<evidence type="ECO:0000256" key="25">
    <source>
        <dbReference type="SAM" id="SignalP"/>
    </source>
</evidence>
<keyword evidence="15" id="KW-0805">Transcription regulation</keyword>
<dbReference type="Pfam" id="PF00058">
    <property type="entry name" value="Ldl_recept_b"/>
    <property type="match status" value="3"/>
</dbReference>
<evidence type="ECO:0000256" key="11">
    <source>
        <dbReference type="ARBA" id="ARBA00022833"/>
    </source>
</evidence>
<dbReference type="Pfam" id="PF12947">
    <property type="entry name" value="EGF_3"/>
    <property type="match status" value="1"/>
</dbReference>
<keyword evidence="7" id="KW-0479">Metal-binding</keyword>
<dbReference type="Pfam" id="PF11914">
    <property type="entry name" value="DUF3432"/>
    <property type="match status" value="1"/>
</dbReference>
<evidence type="ECO:0000256" key="3">
    <source>
        <dbReference type="ARBA" id="ARBA00005682"/>
    </source>
</evidence>
<dbReference type="FunFam" id="2.10.25.10:FF:000666">
    <property type="entry name" value="nidogen-1"/>
    <property type="match status" value="1"/>
</dbReference>
<evidence type="ECO:0000259" key="27">
    <source>
        <dbReference type="PROSITE" id="PS50993"/>
    </source>
</evidence>
<dbReference type="InterPro" id="IPR000033">
    <property type="entry name" value="LDLR_classB_rpt"/>
</dbReference>
<dbReference type="InterPro" id="IPR009030">
    <property type="entry name" value="Growth_fac_rcpt_cys_sf"/>
</dbReference>
<dbReference type="InterPro" id="IPR003886">
    <property type="entry name" value="NIDO_dom"/>
</dbReference>
<dbReference type="Gene3D" id="4.10.800.10">
    <property type="entry name" value="Thyroglobulin type-1"/>
    <property type="match status" value="1"/>
</dbReference>
<feature type="signal peptide" evidence="25">
    <location>
        <begin position="1"/>
        <end position="22"/>
    </location>
</feature>
<organism evidence="30 31">
    <name type="scientific">Salmo trutta</name>
    <name type="common">Brown trout</name>
    <dbReference type="NCBI Taxonomy" id="8032"/>
    <lineage>
        <taxon>Eukaryota</taxon>
        <taxon>Metazoa</taxon>
        <taxon>Chordata</taxon>
        <taxon>Craniata</taxon>
        <taxon>Vertebrata</taxon>
        <taxon>Euteleostomi</taxon>
        <taxon>Actinopterygii</taxon>
        <taxon>Neopterygii</taxon>
        <taxon>Teleostei</taxon>
        <taxon>Protacanthopterygii</taxon>
        <taxon>Salmoniformes</taxon>
        <taxon>Salmonidae</taxon>
        <taxon>Salmoninae</taxon>
        <taxon>Salmo</taxon>
    </lineage>
</organism>
<dbReference type="PROSITE" id="PS01187">
    <property type="entry name" value="EGF_CA"/>
    <property type="match status" value="1"/>
</dbReference>
<dbReference type="Gene3D" id="2.10.25.10">
    <property type="entry name" value="Laminin"/>
    <property type="match status" value="4"/>
</dbReference>
<evidence type="ECO:0000256" key="14">
    <source>
        <dbReference type="ARBA" id="ARBA00022889"/>
    </source>
</evidence>
<dbReference type="PROSITE" id="PS01186">
    <property type="entry name" value="EGF_2"/>
    <property type="match status" value="4"/>
</dbReference>
<keyword evidence="5" id="KW-0272">Extracellular matrix</keyword>
<feature type="domain" description="EGF-like" evidence="26">
    <location>
        <begin position="675"/>
        <end position="716"/>
    </location>
</feature>
<accession>A0A674BZ64</accession>
<dbReference type="InterPro" id="IPR011042">
    <property type="entry name" value="6-blade_b-propeller_TolB-like"/>
</dbReference>
<evidence type="ECO:0000256" key="24">
    <source>
        <dbReference type="SAM" id="MobiDB-lite"/>
    </source>
</evidence>
<dbReference type="SMART" id="SM00135">
    <property type="entry name" value="LY"/>
    <property type="match status" value="5"/>
</dbReference>
<keyword evidence="31" id="KW-1185">Reference proteome</keyword>